<sequence>MEGKFGSEVAAGSGGSVTCGAVGMVGRDGIGTLGIGKLGSGTLGSGTLGSGKSGRGTAGSGTGKLGNGGSGSGSGRVGSGGKSTLETWCTFADFGRIRASATLVSLIMDENVRSRSGKMNVKLLEPIVGANK</sequence>
<proteinExistence type="predicted"/>
<feature type="region of interest" description="Disordered" evidence="1">
    <location>
        <begin position="38"/>
        <end position="82"/>
    </location>
</feature>
<dbReference type="EMBL" id="CM003610">
    <property type="protein sequence ID" value="KYP63056.1"/>
    <property type="molecule type" value="Genomic_DNA"/>
</dbReference>
<organism evidence="2 3">
    <name type="scientific">Cajanus cajan</name>
    <name type="common">Pigeon pea</name>
    <name type="synonym">Cajanus indicus</name>
    <dbReference type="NCBI Taxonomy" id="3821"/>
    <lineage>
        <taxon>Eukaryota</taxon>
        <taxon>Viridiplantae</taxon>
        <taxon>Streptophyta</taxon>
        <taxon>Embryophyta</taxon>
        <taxon>Tracheophyta</taxon>
        <taxon>Spermatophyta</taxon>
        <taxon>Magnoliopsida</taxon>
        <taxon>eudicotyledons</taxon>
        <taxon>Gunneridae</taxon>
        <taxon>Pentapetalae</taxon>
        <taxon>rosids</taxon>
        <taxon>fabids</taxon>
        <taxon>Fabales</taxon>
        <taxon>Fabaceae</taxon>
        <taxon>Papilionoideae</taxon>
        <taxon>50 kb inversion clade</taxon>
        <taxon>NPAAA clade</taxon>
        <taxon>indigoferoid/millettioid clade</taxon>
        <taxon>Phaseoleae</taxon>
        <taxon>Cajanus</taxon>
    </lineage>
</organism>
<reference evidence="2 3" key="1">
    <citation type="journal article" date="2012" name="Nat. Biotechnol.">
        <title>Draft genome sequence of pigeonpea (Cajanus cajan), an orphan legume crop of resource-poor farmers.</title>
        <authorList>
            <person name="Varshney R.K."/>
            <person name="Chen W."/>
            <person name="Li Y."/>
            <person name="Bharti A.K."/>
            <person name="Saxena R.K."/>
            <person name="Schlueter J.A."/>
            <person name="Donoghue M.T."/>
            <person name="Azam S."/>
            <person name="Fan G."/>
            <person name="Whaley A.M."/>
            <person name="Farmer A.D."/>
            <person name="Sheridan J."/>
            <person name="Iwata A."/>
            <person name="Tuteja R."/>
            <person name="Penmetsa R.V."/>
            <person name="Wu W."/>
            <person name="Upadhyaya H.D."/>
            <person name="Yang S.P."/>
            <person name="Shah T."/>
            <person name="Saxena K.B."/>
            <person name="Michael T."/>
            <person name="McCombie W.R."/>
            <person name="Yang B."/>
            <person name="Zhang G."/>
            <person name="Yang H."/>
            <person name="Wang J."/>
            <person name="Spillane C."/>
            <person name="Cook D.R."/>
            <person name="May G.D."/>
            <person name="Xu X."/>
            <person name="Jackson S.A."/>
        </authorList>
    </citation>
    <scope>NUCLEOTIDE SEQUENCE [LARGE SCALE GENOMIC DNA]</scope>
    <source>
        <strain evidence="3">cv. Asha</strain>
    </source>
</reference>
<gene>
    <name evidence="2" type="ORF">KK1_017620</name>
</gene>
<keyword evidence="3" id="KW-1185">Reference proteome</keyword>
<dbReference type="AlphaFoldDB" id="A0A151T7P4"/>
<dbReference type="Gramene" id="C.cajan_17112.t">
    <property type="protein sequence ID" value="C.cajan_17112.t"/>
    <property type="gene ID" value="C.cajan_17112"/>
</dbReference>
<name>A0A151T7P4_CAJCA</name>
<accession>A0A151T7P4</accession>
<dbReference type="Proteomes" id="UP000075243">
    <property type="component" value="Chromosome 8"/>
</dbReference>
<evidence type="ECO:0000313" key="2">
    <source>
        <dbReference type="EMBL" id="KYP63056.1"/>
    </source>
</evidence>
<dbReference type="OMA" id="LETWCTF"/>
<protein>
    <submittedName>
        <fullName evidence="2">Uncharacterized protein</fullName>
    </submittedName>
</protein>
<evidence type="ECO:0000313" key="3">
    <source>
        <dbReference type="Proteomes" id="UP000075243"/>
    </source>
</evidence>
<feature type="compositionally biased region" description="Gly residues" evidence="1">
    <location>
        <begin position="38"/>
        <end position="81"/>
    </location>
</feature>
<evidence type="ECO:0000256" key="1">
    <source>
        <dbReference type="SAM" id="MobiDB-lite"/>
    </source>
</evidence>